<organism evidence="1 2">
    <name type="scientific">Rotaria sordida</name>
    <dbReference type="NCBI Taxonomy" id="392033"/>
    <lineage>
        <taxon>Eukaryota</taxon>
        <taxon>Metazoa</taxon>
        <taxon>Spiralia</taxon>
        <taxon>Gnathifera</taxon>
        <taxon>Rotifera</taxon>
        <taxon>Eurotatoria</taxon>
        <taxon>Bdelloidea</taxon>
        <taxon>Philodinida</taxon>
        <taxon>Philodinidae</taxon>
        <taxon>Rotaria</taxon>
    </lineage>
</organism>
<proteinExistence type="predicted"/>
<comment type="caution">
    <text evidence="1">The sequence shown here is derived from an EMBL/GenBank/DDBJ whole genome shotgun (WGS) entry which is preliminary data.</text>
</comment>
<feature type="non-terminal residue" evidence="1">
    <location>
        <position position="1"/>
    </location>
</feature>
<dbReference type="EMBL" id="CAJOBD010066194">
    <property type="protein sequence ID" value="CAF4398217.1"/>
    <property type="molecule type" value="Genomic_DNA"/>
</dbReference>
<feature type="non-terminal residue" evidence="1">
    <location>
        <position position="140"/>
    </location>
</feature>
<sequence length="140" mass="15882">VNKLGIWALLRSSLPIITQLERLSSIAIEQNTVSSSSSLSSTFSSSHLSLSSPRAYSLFLDWTCTLLRLWRSRIKTVIETLDSHTLFEQYTTSKLRSLFDILKRFQSDATSTLNRRWSAIIFVDRKQETAVLNALLKDAA</sequence>
<accession>A0A820P2F9</accession>
<dbReference type="Proteomes" id="UP000663836">
    <property type="component" value="Unassembled WGS sequence"/>
</dbReference>
<protein>
    <submittedName>
        <fullName evidence="1">Uncharacterized protein</fullName>
    </submittedName>
</protein>
<evidence type="ECO:0000313" key="1">
    <source>
        <dbReference type="EMBL" id="CAF4398217.1"/>
    </source>
</evidence>
<reference evidence="1" key="1">
    <citation type="submission" date="2021-02" db="EMBL/GenBank/DDBJ databases">
        <authorList>
            <person name="Nowell W R."/>
        </authorList>
    </citation>
    <scope>NUCLEOTIDE SEQUENCE</scope>
</reference>
<evidence type="ECO:0000313" key="2">
    <source>
        <dbReference type="Proteomes" id="UP000663836"/>
    </source>
</evidence>
<dbReference type="AlphaFoldDB" id="A0A820P2F9"/>
<name>A0A820P2F9_9BILA</name>
<gene>
    <name evidence="1" type="ORF">JBS370_LOCUS43369</name>
</gene>